<evidence type="ECO:0000313" key="2">
    <source>
        <dbReference type="EMBL" id="KXH39465.1"/>
    </source>
</evidence>
<feature type="compositionally biased region" description="Low complexity" evidence="1">
    <location>
        <begin position="158"/>
        <end position="186"/>
    </location>
</feature>
<evidence type="ECO:0000256" key="1">
    <source>
        <dbReference type="SAM" id="MobiDB-lite"/>
    </source>
</evidence>
<gene>
    <name evidence="2" type="ORF">CSAL01_03535</name>
</gene>
<dbReference type="Proteomes" id="UP000070121">
    <property type="component" value="Unassembled WGS sequence"/>
</dbReference>
<organism evidence="2 3">
    <name type="scientific">Colletotrichum salicis</name>
    <dbReference type="NCBI Taxonomy" id="1209931"/>
    <lineage>
        <taxon>Eukaryota</taxon>
        <taxon>Fungi</taxon>
        <taxon>Dikarya</taxon>
        <taxon>Ascomycota</taxon>
        <taxon>Pezizomycotina</taxon>
        <taxon>Sordariomycetes</taxon>
        <taxon>Hypocreomycetidae</taxon>
        <taxon>Glomerellales</taxon>
        <taxon>Glomerellaceae</taxon>
        <taxon>Colletotrichum</taxon>
        <taxon>Colletotrichum acutatum species complex</taxon>
    </lineage>
</organism>
<reference evidence="2 3" key="1">
    <citation type="submission" date="2014-02" db="EMBL/GenBank/DDBJ databases">
        <title>The genome sequence of Colletotrichum salicis CBS 607.94.</title>
        <authorList>
            <person name="Baroncelli R."/>
            <person name="Thon M.R."/>
        </authorList>
    </citation>
    <scope>NUCLEOTIDE SEQUENCE [LARGE SCALE GENOMIC DNA]</scope>
    <source>
        <strain evidence="2 3">CBS 607.94</strain>
    </source>
</reference>
<proteinExistence type="predicted"/>
<comment type="caution">
    <text evidence="2">The sequence shown here is derived from an EMBL/GenBank/DDBJ whole genome shotgun (WGS) entry which is preliminary data.</text>
</comment>
<feature type="region of interest" description="Disordered" evidence="1">
    <location>
        <begin position="146"/>
        <end position="209"/>
    </location>
</feature>
<dbReference type="OrthoDB" id="4823476at2759"/>
<name>A0A135SUD8_9PEZI</name>
<dbReference type="AlphaFoldDB" id="A0A135SUD8"/>
<dbReference type="EMBL" id="JFFI01002228">
    <property type="protein sequence ID" value="KXH39465.1"/>
    <property type="molecule type" value="Genomic_DNA"/>
</dbReference>
<sequence>MANLRIKPQNNTIMCFYRATVYECKHSELGKKVTICKFQRDLLKYTEDNAKTTCIELRVHSMNCVRKARVCDKCQRLDALKGRTQEALDSLKETLIKGKFVDDDSEDCNSKALEEFEAVEIPKIGVASSDDDSTEAHETFEIVETPKLDLISDEPDYEVASSSKAETSTAPETSETQNTSESSNDTVETTDTSKNLAEDADTKPQDYSF</sequence>
<evidence type="ECO:0000313" key="3">
    <source>
        <dbReference type="Proteomes" id="UP000070121"/>
    </source>
</evidence>
<protein>
    <submittedName>
        <fullName evidence="2">Uncharacterized protein</fullName>
    </submittedName>
</protein>
<accession>A0A135SUD8</accession>
<feature type="compositionally biased region" description="Basic and acidic residues" evidence="1">
    <location>
        <begin position="196"/>
        <end position="209"/>
    </location>
</feature>
<keyword evidence="3" id="KW-1185">Reference proteome</keyword>